<evidence type="ECO:0000259" key="6">
    <source>
        <dbReference type="PROSITE" id="PS50173"/>
    </source>
</evidence>
<dbReference type="Pfam" id="PF11798">
    <property type="entry name" value="IMS_HHH"/>
    <property type="match status" value="1"/>
</dbReference>
<keyword evidence="4 5" id="KW-0239">DNA-directed DNA polymerase</keyword>
<feature type="site" description="Substrate discrimination" evidence="5">
    <location>
        <position position="16"/>
    </location>
</feature>
<dbReference type="InterPro" id="IPR050116">
    <property type="entry name" value="DNA_polymerase-Y"/>
</dbReference>
<keyword evidence="5" id="KW-0460">Magnesium</keyword>
<dbReference type="Pfam" id="PF00817">
    <property type="entry name" value="IMS"/>
    <property type="match status" value="1"/>
</dbReference>
<dbReference type="Gene3D" id="3.30.70.270">
    <property type="match status" value="1"/>
</dbReference>
<keyword evidence="5" id="KW-0963">Cytoplasm</keyword>
<dbReference type="InterPro" id="IPR043128">
    <property type="entry name" value="Rev_trsase/Diguanyl_cyclase"/>
</dbReference>
<dbReference type="STRING" id="1384049.CD29_11480"/>
<dbReference type="InterPro" id="IPR024728">
    <property type="entry name" value="PolY_HhH_motif"/>
</dbReference>
<dbReference type="EMBL" id="JPVN01000012">
    <property type="protein sequence ID" value="KGR78332.1"/>
    <property type="molecule type" value="Genomic_DNA"/>
</dbReference>
<comment type="subunit">
    <text evidence="5">Monomer.</text>
</comment>
<dbReference type="CDD" id="cd03586">
    <property type="entry name" value="PolY_Pol_IV_kappa"/>
    <property type="match status" value="1"/>
</dbReference>
<reference evidence="7 8" key="1">
    <citation type="submission" date="2014-02" db="EMBL/GenBank/DDBJ databases">
        <title>Draft genome sequence of Lysinibacillus manganicus DSM 26584T.</title>
        <authorList>
            <person name="Zhang F."/>
            <person name="Wang G."/>
            <person name="Zhang L."/>
        </authorList>
    </citation>
    <scope>NUCLEOTIDE SEQUENCE [LARGE SCALE GENOMIC DNA]</scope>
    <source>
        <strain evidence="7 8">DSM 26584</strain>
    </source>
</reference>
<dbReference type="NCBIfam" id="NF002677">
    <property type="entry name" value="PRK02406.1"/>
    <property type="match status" value="1"/>
</dbReference>
<feature type="binding site" evidence="5">
    <location>
        <position position="107"/>
    </location>
    <ligand>
        <name>Mg(2+)</name>
        <dbReference type="ChEBI" id="CHEBI:18420"/>
    </ligand>
</feature>
<keyword evidence="5" id="KW-0808">Transferase</keyword>
<evidence type="ECO:0000256" key="2">
    <source>
        <dbReference type="ARBA" id="ARBA00022457"/>
    </source>
</evidence>
<dbReference type="GO" id="GO:0009432">
    <property type="term" value="P:SOS response"/>
    <property type="evidence" value="ECO:0007669"/>
    <property type="project" value="TreeGrafter"/>
</dbReference>
<dbReference type="Proteomes" id="UP000030416">
    <property type="component" value="Unassembled WGS sequence"/>
</dbReference>
<comment type="subcellular location">
    <subcellularLocation>
        <location evidence="5">Cytoplasm</location>
    </subcellularLocation>
</comment>
<dbReference type="Pfam" id="PF11799">
    <property type="entry name" value="IMS_C"/>
    <property type="match status" value="1"/>
</dbReference>
<dbReference type="Gene3D" id="1.10.150.20">
    <property type="entry name" value="5' to 3' exonuclease, C-terminal subdomain"/>
    <property type="match status" value="1"/>
</dbReference>
<dbReference type="InterPro" id="IPR017961">
    <property type="entry name" value="DNA_pol_Y-fam_little_finger"/>
</dbReference>
<name>A0A0A3IU33_9BACL</name>
<dbReference type="GO" id="GO:0006281">
    <property type="term" value="P:DNA repair"/>
    <property type="evidence" value="ECO:0007669"/>
    <property type="project" value="UniProtKB-UniRule"/>
</dbReference>
<comment type="caution">
    <text evidence="7">The sequence shown here is derived from an EMBL/GenBank/DDBJ whole genome shotgun (WGS) entry which is preliminary data.</text>
</comment>
<keyword evidence="5" id="KW-0234">DNA repair</keyword>
<dbReference type="PANTHER" id="PTHR11076:SF33">
    <property type="entry name" value="DNA POLYMERASE KAPPA"/>
    <property type="match status" value="1"/>
</dbReference>
<keyword evidence="5" id="KW-0479">Metal-binding</keyword>
<keyword evidence="5" id="KW-0227">DNA damage</keyword>
<dbReference type="GO" id="GO:0000287">
    <property type="term" value="F:magnesium ion binding"/>
    <property type="evidence" value="ECO:0007669"/>
    <property type="project" value="UniProtKB-UniRule"/>
</dbReference>
<comment type="similarity">
    <text evidence="1 5">Belongs to the DNA polymerase type-Y family.</text>
</comment>
<keyword evidence="5" id="KW-0235">DNA replication</keyword>
<dbReference type="RefSeq" id="WP_036186591.1">
    <property type="nucleotide sequence ID" value="NZ_AVDA01000012.1"/>
</dbReference>
<dbReference type="GO" id="GO:0042276">
    <property type="term" value="P:error-prone translesion synthesis"/>
    <property type="evidence" value="ECO:0007669"/>
    <property type="project" value="TreeGrafter"/>
</dbReference>
<dbReference type="OrthoDB" id="9808813at2"/>
<feature type="binding site" evidence="5">
    <location>
        <position position="11"/>
    </location>
    <ligand>
        <name>Mg(2+)</name>
        <dbReference type="ChEBI" id="CHEBI:18420"/>
    </ligand>
</feature>
<feature type="active site" evidence="5">
    <location>
        <position position="108"/>
    </location>
</feature>
<dbReference type="EC" id="2.7.7.7" evidence="5"/>
<dbReference type="eggNOG" id="COG0389">
    <property type="taxonomic scope" value="Bacteria"/>
</dbReference>
<comment type="cofactor">
    <cofactor evidence="5">
        <name>Mg(2+)</name>
        <dbReference type="ChEBI" id="CHEBI:18420"/>
    </cofactor>
    <text evidence="5">Binds 2 magnesium ions per subunit.</text>
</comment>
<dbReference type="InterPro" id="IPR036775">
    <property type="entry name" value="DNA_pol_Y-fam_lit_finger_sf"/>
</dbReference>
<dbReference type="PROSITE" id="PS50173">
    <property type="entry name" value="UMUC"/>
    <property type="match status" value="1"/>
</dbReference>
<keyword evidence="5" id="KW-0238">DNA-binding</keyword>
<evidence type="ECO:0000256" key="3">
    <source>
        <dbReference type="ARBA" id="ARBA00022695"/>
    </source>
</evidence>
<evidence type="ECO:0000256" key="4">
    <source>
        <dbReference type="ARBA" id="ARBA00022932"/>
    </source>
</evidence>
<dbReference type="SUPFAM" id="SSF56672">
    <property type="entry name" value="DNA/RNA polymerases"/>
    <property type="match status" value="1"/>
</dbReference>
<dbReference type="Gene3D" id="3.30.1490.100">
    <property type="entry name" value="DNA polymerase, Y-family, little finger domain"/>
    <property type="match status" value="1"/>
</dbReference>
<organism evidence="7 8">
    <name type="scientific">Ureibacillus manganicus DSM 26584</name>
    <dbReference type="NCBI Taxonomy" id="1384049"/>
    <lineage>
        <taxon>Bacteria</taxon>
        <taxon>Bacillati</taxon>
        <taxon>Bacillota</taxon>
        <taxon>Bacilli</taxon>
        <taxon>Bacillales</taxon>
        <taxon>Caryophanaceae</taxon>
        <taxon>Ureibacillus</taxon>
    </lineage>
</organism>
<dbReference type="HAMAP" id="MF_01113">
    <property type="entry name" value="DNApol_IV"/>
    <property type="match status" value="1"/>
</dbReference>
<accession>A0A0A3IU33</accession>
<evidence type="ECO:0000256" key="1">
    <source>
        <dbReference type="ARBA" id="ARBA00010945"/>
    </source>
</evidence>
<dbReference type="AlphaFoldDB" id="A0A0A3IU33"/>
<keyword evidence="8" id="KW-1185">Reference proteome</keyword>
<dbReference type="InterPro" id="IPR001126">
    <property type="entry name" value="UmuC"/>
</dbReference>
<evidence type="ECO:0000256" key="5">
    <source>
        <dbReference type="HAMAP-Rule" id="MF_01113"/>
    </source>
</evidence>
<dbReference type="SUPFAM" id="SSF100879">
    <property type="entry name" value="Lesion bypass DNA polymerase (Y-family), little finger domain"/>
    <property type="match status" value="1"/>
</dbReference>
<dbReference type="PANTHER" id="PTHR11076">
    <property type="entry name" value="DNA REPAIR POLYMERASE UMUC / TRANSFERASE FAMILY MEMBER"/>
    <property type="match status" value="1"/>
</dbReference>
<dbReference type="GO" id="GO:0003684">
    <property type="term" value="F:damaged DNA binding"/>
    <property type="evidence" value="ECO:0007669"/>
    <property type="project" value="InterPro"/>
</dbReference>
<dbReference type="InterPro" id="IPR022880">
    <property type="entry name" value="DNApol_IV"/>
</dbReference>
<dbReference type="GO" id="GO:0003887">
    <property type="term" value="F:DNA-directed DNA polymerase activity"/>
    <property type="evidence" value="ECO:0007669"/>
    <property type="project" value="UniProtKB-UniRule"/>
</dbReference>
<evidence type="ECO:0000313" key="8">
    <source>
        <dbReference type="Proteomes" id="UP000030416"/>
    </source>
</evidence>
<dbReference type="Gene3D" id="3.40.1170.60">
    <property type="match status" value="1"/>
</dbReference>
<sequence>MGAARIIFHVDMNSFYASVEQAYNPDLKGKAVAIAGNPKERRGIIVTSSYEARAKGIYTTMNVGEALRKCPDLIVLSPDFVKYRTASKAMFSILREYTDMVEPVSIDEGYIDITEVSKKRHPLEIAKEIQLRILHELDLPCSIGIGPNKFLAKTASDMKKPMGITVLRKRDVKEKLWPLAVIEMHGVGESTSKKLASLKIYTIGELANSNEGLLKQELGKNGVRLRERANGNDTRKVDPDSIYDTKSVGNSTTLPYDETDIEKLEETFERLAEKVAERLSVKKLCGTTISIQIRDADWHNHSRSKTLQNPISLKVDIYDEAINLFHKAWDGSPIRLLGITISNVQDIKNVAVQLSFDNFEQYAKDEPIYELIDEIEKKYGKGSIQKGIAIDKKSTYASKTSFSKDFLEDLKDN</sequence>
<proteinExistence type="inferred from homology"/>
<dbReference type="InterPro" id="IPR043502">
    <property type="entry name" value="DNA/RNA_pol_sf"/>
</dbReference>
<keyword evidence="2 5" id="KW-0515">Mutator protein</keyword>
<evidence type="ECO:0000313" key="7">
    <source>
        <dbReference type="EMBL" id="KGR78332.1"/>
    </source>
</evidence>
<dbReference type="GO" id="GO:0006261">
    <property type="term" value="P:DNA-templated DNA replication"/>
    <property type="evidence" value="ECO:0007669"/>
    <property type="project" value="UniProtKB-UniRule"/>
</dbReference>
<comment type="function">
    <text evidence="5">Poorly processive, error-prone DNA polymerase involved in untargeted mutagenesis. Copies undamaged DNA at stalled replication forks, which arise in vivo from mismatched or misaligned primer ends. These misaligned primers can be extended by PolIV. Exhibits no 3'-5' exonuclease (proofreading) activity. May be involved in translesional synthesis, in conjunction with the beta clamp from PolIII.</text>
</comment>
<dbReference type="NCBIfam" id="NF002492">
    <property type="entry name" value="PRK01810.1"/>
    <property type="match status" value="1"/>
</dbReference>
<gene>
    <name evidence="5" type="primary">dinB</name>
    <name evidence="7" type="ORF">CD29_11480</name>
</gene>
<feature type="domain" description="UmuC" evidence="6">
    <location>
        <begin position="7"/>
        <end position="188"/>
    </location>
</feature>
<dbReference type="GO" id="GO:0005829">
    <property type="term" value="C:cytosol"/>
    <property type="evidence" value="ECO:0007669"/>
    <property type="project" value="TreeGrafter"/>
</dbReference>
<comment type="catalytic activity">
    <reaction evidence="5">
        <text>DNA(n) + a 2'-deoxyribonucleoside 5'-triphosphate = DNA(n+1) + diphosphate</text>
        <dbReference type="Rhea" id="RHEA:22508"/>
        <dbReference type="Rhea" id="RHEA-COMP:17339"/>
        <dbReference type="Rhea" id="RHEA-COMP:17340"/>
        <dbReference type="ChEBI" id="CHEBI:33019"/>
        <dbReference type="ChEBI" id="CHEBI:61560"/>
        <dbReference type="ChEBI" id="CHEBI:173112"/>
        <dbReference type="EC" id="2.7.7.7"/>
    </reaction>
</comment>
<keyword evidence="3 5" id="KW-0548">Nucleotidyltransferase</keyword>
<protein>
    <recommendedName>
        <fullName evidence="5">DNA polymerase IV</fullName>
        <shortName evidence="5">Pol IV</shortName>
        <ecNumber evidence="5">2.7.7.7</ecNumber>
    </recommendedName>
</protein>